<evidence type="ECO:0000259" key="1">
    <source>
        <dbReference type="SMART" id="SM01017"/>
    </source>
</evidence>
<keyword evidence="3" id="KW-1185">Reference proteome</keyword>
<dbReference type="AlphaFoldDB" id="A0A8C8DDU1"/>
<dbReference type="PANTHER" id="PTHR11188:SF135">
    <property type="entry name" value="ARRESTIN DOMAIN CONTAINING 3-LIKE-RELATED"/>
    <property type="match status" value="1"/>
</dbReference>
<dbReference type="InterPro" id="IPR011021">
    <property type="entry name" value="Arrestin-like_N"/>
</dbReference>
<dbReference type="GO" id="GO:0005886">
    <property type="term" value="C:plasma membrane"/>
    <property type="evidence" value="ECO:0007669"/>
    <property type="project" value="TreeGrafter"/>
</dbReference>
<dbReference type="Ensembl" id="ENSOTST00005023974.2">
    <property type="protein sequence ID" value="ENSOTSP00005022114.2"/>
    <property type="gene ID" value="ENSOTSG00005010601.2"/>
</dbReference>
<dbReference type="RefSeq" id="XP_024271642.2">
    <property type="nucleotide sequence ID" value="XM_024415874.2"/>
</dbReference>
<dbReference type="InterPro" id="IPR050357">
    <property type="entry name" value="Arrestin_domain-protein"/>
</dbReference>
<dbReference type="KEGG" id="otw:112247168"/>
<proteinExistence type="predicted"/>
<reference evidence="2" key="1">
    <citation type="submission" date="2025-08" db="UniProtKB">
        <authorList>
            <consortium name="Ensembl"/>
        </authorList>
    </citation>
    <scope>IDENTIFICATION</scope>
</reference>
<dbReference type="Pfam" id="PF00339">
    <property type="entry name" value="Arrestin_N"/>
    <property type="match status" value="1"/>
</dbReference>
<evidence type="ECO:0000313" key="3">
    <source>
        <dbReference type="Proteomes" id="UP000694402"/>
    </source>
</evidence>
<sequence length="416" mass="45364">MLATIKNISVTYDGMGKTFSSGDFISGRITLELGKDCKIDYLSIKAKGKSEVRWTEHHNKTTVTYHSKDKMFSIEQFIIREQKGQDCNVVAPGTHVYPFTFQIPQHAMPSSFKGAWGKILYTLEAKLSRSMRISSKARAEFPFVSKADLGSIPELMIPQHGTKDKKMKLFTSGKVGMDIHIERMGYYLGEDIKVVASIENSSSREIKPKYTLYQKDSFFARGKRRVSTKDILKELGEPIPPSGKLKVTKVLKIPQHIVPSIFTCSNIKCEYRLKIVLDVPYARDPEIKLPLVILPATQTPGLQPPPYSDFGFDSFGNANQPGWNSTPQFPGAYPPTAPGAYPPTAPGAYPPTAPGAYPPTAPGAYPPTAPGAYPPTAPGAYPPMAPGAYPPMAPGALAPPPAYGTYPSLSDFGGKS</sequence>
<dbReference type="InterPro" id="IPR011022">
    <property type="entry name" value="Arrestin_C-like"/>
</dbReference>
<dbReference type="PANTHER" id="PTHR11188">
    <property type="entry name" value="ARRESTIN DOMAIN CONTAINING PROTEIN"/>
    <property type="match status" value="1"/>
</dbReference>
<dbReference type="Pfam" id="PF02752">
    <property type="entry name" value="Arrestin_C"/>
    <property type="match status" value="1"/>
</dbReference>
<dbReference type="GeneTree" id="ENSGT00940000164012"/>
<dbReference type="GeneID" id="112247168"/>
<feature type="domain" description="Arrestin C-terminal-like" evidence="1">
    <location>
        <begin position="171"/>
        <end position="296"/>
    </location>
</feature>
<organism evidence="2 3">
    <name type="scientific">Oncorhynchus tshawytscha</name>
    <name type="common">Chinook salmon</name>
    <name type="synonym">Salmo tshawytscha</name>
    <dbReference type="NCBI Taxonomy" id="74940"/>
    <lineage>
        <taxon>Eukaryota</taxon>
        <taxon>Metazoa</taxon>
        <taxon>Chordata</taxon>
        <taxon>Craniata</taxon>
        <taxon>Vertebrata</taxon>
        <taxon>Euteleostomi</taxon>
        <taxon>Actinopterygii</taxon>
        <taxon>Neopterygii</taxon>
        <taxon>Teleostei</taxon>
        <taxon>Protacanthopterygii</taxon>
        <taxon>Salmoniformes</taxon>
        <taxon>Salmonidae</taxon>
        <taxon>Salmoninae</taxon>
        <taxon>Oncorhynchus</taxon>
    </lineage>
</organism>
<dbReference type="Proteomes" id="UP000694402">
    <property type="component" value="Unassembled WGS sequence"/>
</dbReference>
<dbReference type="GO" id="GO:0005737">
    <property type="term" value="C:cytoplasm"/>
    <property type="evidence" value="ECO:0007669"/>
    <property type="project" value="TreeGrafter"/>
</dbReference>
<dbReference type="GO" id="GO:0015031">
    <property type="term" value="P:protein transport"/>
    <property type="evidence" value="ECO:0007669"/>
    <property type="project" value="TreeGrafter"/>
</dbReference>
<reference evidence="2" key="2">
    <citation type="submission" date="2025-09" db="UniProtKB">
        <authorList>
            <consortium name="Ensembl"/>
        </authorList>
    </citation>
    <scope>IDENTIFICATION</scope>
</reference>
<gene>
    <name evidence="2" type="primary">LOC112247168</name>
</gene>
<name>A0A8C8DDU1_ONCTS</name>
<protein>
    <recommendedName>
        <fullName evidence="1">Arrestin C-terminal-like domain-containing protein</fullName>
    </recommendedName>
</protein>
<evidence type="ECO:0000313" key="2">
    <source>
        <dbReference type="Ensembl" id="ENSOTSP00005022114.2"/>
    </source>
</evidence>
<accession>A0A8C8DDU1</accession>
<dbReference type="SMART" id="SM01017">
    <property type="entry name" value="Arrestin_C"/>
    <property type="match status" value="1"/>
</dbReference>